<comment type="caution">
    <text evidence="3">The sequence shown here is derived from an EMBL/GenBank/DDBJ whole genome shotgun (WGS) entry which is preliminary data.</text>
</comment>
<dbReference type="EMBL" id="JAJAGQ010000011">
    <property type="protein sequence ID" value="KAJ8549165.1"/>
    <property type="molecule type" value="Genomic_DNA"/>
</dbReference>
<dbReference type="AlphaFoldDB" id="A0A9Q1R9L5"/>
<dbReference type="PANTHER" id="PTHR33640:SF3">
    <property type="entry name" value="DUF4408 DOMAIN-CONTAINING PROTEIN"/>
    <property type="match status" value="1"/>
</dbReference>
<feature type="region of interest" description="Disordered" evidence="1">
    <location>
        <begin position="174"/>
        <end position="202"/>
    </location>
</feature>
<keyword evidence="4" id="KW-1185">Reference proteome</keyword>
<reference evidence="4" key="1">
    <citation type="journal article" date="2023" name="Proc. Natl. Acad. Sci. U.S.A.">
        <title>Genomic and structural basis for evolution of tropane alkaloid biosynthesis.</title>
        <authorList>
            <person name="Wanga Y.-J."/>
            <person name="Taina T."/>
            <person name="Yua J.-Y."/>
            <person name="Lia J."/>
            <person name="Xua B."/>
            <person name="Chenc J."/>
            <person name="D'Auriad J.C."/>
            <person name="Huanga J.-P."/>
            <person name="Huanga S.-X."/>
        </authorList>
    </citation>
    <scope>NUCLEOTIDE SEQUENCE [LARGE SCALE GENOMIC DNA]</scope>
    <source>
        <strain evidence="4">cv. KIB-2019</strain>
    </source>
</reference>
<evidence type="ECO:0000256" key="1">
    <source>
        <dbReference type="SAM" id="MobiDB-lite"/>
    </source>
</evidence>
<feature type="transmembrane region" description="Helical" evidence="2">
    <location>
        <begin position="59"/>
        <end position="86"/>
    </location>
</feature>
<organism evidence="3 4">
    <name type="scientific">Anisodus acutangulus</name>
    <dbReference type="NCBI Taxonomy" id="402998"/>
    <lineage>
        <taxon>Eukaryota</taxon>
        <taxon>Viridiplantae</taxon>
        <taxon>Streptophyta</taxon>
        <taxon>Embryophyta</taxon>
        <taxon>Tracheophyta</taxon>
        <taxon>Spermatophyta</taxon>
        <taxon>Magnoliopsida</taxon>
        <taxon>eudicotyledons</taxon>
        <taxon>Gunneridae</taxon>
        <taxon>Pentapetalae</taxon>
        <taxon>asterids</taxon>
        <taxon>lamiids</taxon>
        <taxon>Solanales</taxon>
        <taxon>Solanaceae</taxon>
        <taxon>Solanoideae</taxon>
        <taxon>Hyoscyameae</taxon>
        <taxon>Anisodus</taxon>
    </lineage>
</organism>
<accession>A0A9Q1R9L5</accession>
<name>A0A9Q1R9L5_9SOLA</name>
<sequence length="277" mass="31884">MDVCDFGGVKAEDNAAILKLRSFKCVAKVFRFVEFCFVLFLLLWIFTSLPFAVRISGEYFRQIVGVVLSPVFIFILCNFIVLTLLFNTGHLSGDNSSTFRNDSLLENVEFSTDFNAEKEDREIIVYEDKQMMFEENTVKNQEFFGNNALMKPQLVPMRTQSEKLNKENVEEISVNPRRSETETVTNSALMKSEAPRRTQSEKLNKENVEEISVKFRQSETEKCRPEVTNSGDNLSETAEKVDELSNEEFQKAIENFIAKQIKFHQQEKLAIVLHSQA</sequence>
<dbReference type="OrthoDB" id="1916829at2759"/>
<proteinExistence type="predicted"/>
<evidence type="ECO:0000313" key="4">
    <source>
        <dbReference type="Proteomes" id="UP001152561"/>
    </source>
</evidence>
<dbReference type="PANTHER" id="PTHR33640">
    <property type="entry name" value="TRANSMEMBRANE PROTEIN"/>
    <property type="match status" value="1"/>
</dbReference>
<feature type="transmembrane region" description="Helical" evidence="2">
    <location>
        <begin position="29"/>
        <end position="53"/>
    </location>
</feature>
<feature type="compositionally biased region" description="Basic and acidic residues" evidence="1">
    <location>
        <begin position="193"/>
        <end position="202"/>
    </location>
</feature>
<evidence type="ECO:0000313" key="3">
    <source>
        <dbReference type="EMBL" id="KAJ8549165.1"/>
    </source>
</evidence>
<gene>
    <name evidence="3" type="ORF">K7X08_032872</name>
</gene>
<keyword evidence="2" id="KW-0472">Membrane</keyword>
<protein>
    <submittedName>
        <fullName evidence="3">Uncharacterized protein</fullName>
    </submittedName>
</protein>
<keyword evidence="2" id="KW-0812">Transmembrane</keyword>
<evidence type="ECO:0000256" key="2">
    <source>
        <dbReference type="SAM" id="Phobius"/>
    </source>
</evidence>
<keyword evidence="2" id="KW-1133">Transmembrane helix</keyword>
<dbReference type="Proteomes" id="UP001152561">
    <property type="component" value="Unassembled WGS sequence"/>
</dbReference>